<feature type="non-terminal residue" evidence="2">
    <location>
        <position position="118"/>
    </location>
</feature>
<sequence>MSSSRVQAPPVNLKERIAALQQRTGSNASAAQRSVSPTPQPTSHQGAAPTSASALREKIARFEKKGGVPVPRGSFGLGAPPPVDGHPRRQNELYGNRLPRVVSGPGPQQRAPSPLGFG</sequence>
<evidence type="ECO:0000256" key="1">
    <source>
        <dbReference type="SAM" id="MobiDB-lite"/>
    </source>
</evidence>
<protein>
    <submittedName>
        <fullName evidence="2">Uncharacterized protein</fullName>
    </submittedName>
</protein>
<feature type="compositionally biased region" description="Polar residues" evidence="1">
    <location>
        <begin position="21"/>
        <end position="53"/>
    </location>
</feature>
<proteinExistence type="predicted"/>
<dbReference type="EMBL" id="MU151193">
    <property type="protein sequence ID" value="KAF9447578.1"/>
    <property type="molecule type" value="Genomic_DNA"/>
</dbReference>
<name>A0A9P6C3S5_9AGAR</name>
<keyword evidence="3" id="KW-1185">Reference proteome</keyword>
<dbReference type="OrthoDB" id="3237291at2759"/>
<comment type="caution">
    <text evidence="2">The sequence shown here is derived from an EMBL/GenBank/DDBJ whole genome shotgun (WGS) entry which is preliminary data.</text>
</comment>
<dbReference type="Proteomes" id="UP000807342">
    <property type="component" value="Unassembled WGS sequence"/>
</dbReference>
<gene>
    <name evidence="2" type="ORF">P691DRAFT_706478</name>
</gene>
<dbReference type="AlphaFoldDB" id="A0A9P6C3S5"/>
<feature type="region of interest" description="Disordered" evidence="1">
    <location>
        <begin position="1"/>
        <end position="118"/>
    </location>
</feature>
<accession>A0A9P6C3S5</accession>
<reference evidence="2" key="1">
    <citation type="submission" date="2020-11" db="EMBL/GenBank/DDBJ databases">
        <authorList>
            <consortium name="DOE Joint Genome Institute"/>
            <person name="Ahrendt S."/>
            <person name="Riley R."/>
            <person name="Andreopoulos W."/>
            <person name="Labutti K."/>
            <person name="Pangilinan J."/>
            <person name="Ruiz-Duenas F.J."/>
            <person name="Barrasa J.M."/>
            <person name="Sanchez-Garcia M."/>
            <person name="Camarero S."/>
            <person name="Miyauchi S."/>
            <person name="Serrano A."/>
            <person name="Linde D."/>
            <person name="Babiker R."/>
            <person name="Drula E."/>
            <person name="Ayuso-Fernandez I."/>
            <person name="Pacheco R."/>
            <person name="Padilla G."/>
            <person name="Ferreira P."/>
            <person name="Barriuso J."/>
            <person name="Kellner H."/>
            <person name="Castanera R."/>
            <person name="Alfaro M."/>
            <person name="Ramirez L."/>
            <person name="Pisabarro A.G."/>
            <person name="Kuo A."/>
            <person name="Tritt A."/>
            <person name="Lipzen A."/>
            <person name="He G."/>
            <person name="Yan M."/>
            <person name="Ng V."/>
            <person name="Cullen D."/>
            <person name="Martin F."/>
            <person name="Rosso M.-N."/>
            <person name="Henrissat B."/>
            <person name="Hibbett D."/>
            <person name="Martinez A.T."/>
            <person name="Grigoriev I.V."/>
        </authorList>
    </citation>
    <scope>NUCLEOTIDE SEQUENCE</scope>
    <source>
        <strain evidence="2">MF-IS2</strain>
    </source>
</reference>
<evidence type="ECO:0000313" key="2">
    <source>
        <dbReference type="EMBL" id="KAF9447578.1"/>
    </source>
</evidence>
<feature type="compositionally biased region" description="Basic and acidic residues" evidence="1">
    <location>
        <begin position="55"/>
        <end position="66"/>
    </location>
</feature>
<evidence type="ECO:0000313" key="3">
    <source>
        <dbReference type="Proteomes" id="UP000807342"/>
    </source>
</evidence>
<organism evidence="2 3">
    <name type="scientific">Macrolepiota fuliginosa MF-IS2</name>
    <dbReference type="NCBI Taxonomy" id="1400762"/>
    <lineage>
        <taxon>Eukaryota</taxon>
        <taxon>Fungi</taxon>
        <taxon>Dikarya</taxon>
        <taxon>Basidiomycota</taxon>
        <taxon>Agaricomycotina</taxon>
        <taxon>Agaricomycetes</taxon>
        <taxon>Agaricomycetidae</taxon>
        <taxon>Agaricales</taxon>
        <taxon>Agaricineae</taxon>
        <taxon>Agaricaceae</taxon>
        <taxon>Macrolepiota</taxon>
    </lineage>
</organism>